<reference evidence="4" key="1">
    <citation type="journal article" date="2021" name="Syst. Appl. Microbiol.">
        <title>Roseomonas hellenica sp. nov., isolated from roots of wild-growing Alkanna tinctoria.</title>
        <authorList>
            <person name="Rat A."/>
            <person name="Naranjo H.D."/>
            <person name="Lebbe L."/>
            <person name="Cnockaert M."/>
            <person name="Krigas N."/>
            <person name="Grigoriadou K."/>
            <person name="Maloupa E."/>
            <person name="Willems A."/>
        </authorList>
    </citation>
    <scope>NUCLEOTIDE SEQUENCE [LARGE SCALE GENOMIC DNA]</scope>
    <source>
        <strain evidence="4">LMG 31159</strain>
    </source>
</reference>
<dbReference type="Gene3D" id="3.40.720.10">
    <property type="entry name" value="Alkaline Phosphatase, subunit A"/>
    <property type="match status" value="1"/>
</dbReference>
<dbReference type="EMBL" id="JAAEDI010000021">
    <property type="protein sequence ID" value="MBR0651780.1"/>
    <property type="molecule type" value="Genomic_DNA"/>
</dbReference>
<dbReference type="InterPro" id="IPR052701">
    <property type="entry name" value="GAG_Ulvan_Degrading_Sulfatases"/>
</dbReference>
<name>A0ABS5EL67_9PROT</name>
<dbReference type="InterPro" id="IPR000917">
    <property type="entry name" value="Sulfatase_N"/>
</dbReference>
<comment type="caution">
    <text evidence="3">The sequence shown here is derived from an EMBL/GenBank/DDBJ whole genome shotgun (WGS) entry which is preliminary data.</text>
</comment>
<proteinExistence type="predicted"/>
<dbReference type="Gene3D" id="3.30.1120.10">
    <property type="match status" value="1"/>
</dbReference>
<dbReference type="InterPro" id="IPR017850">
    <property type="entry name" value="Alkaline_phosphatase_core_sf"/>
</dbReference>
<accession>A0ABS5EL67</accession>
<evidence type="ECO:0000256" key="1">
    <source>
        <dbReference type="SAM" id="MobiDB-lite"/>
    </source>
</evidence>
<dbReference type="PANTHER" id="PTHR43751:SF2">
    <property type="entry name" value="SULFATASE N-TERMINAL DOMAIN-CONTAINING PROTEIN"/>
    <property type="match status" value="1"/>
</dbReference>
<evidence type="ECO:0000313" key="4">
    <source>
        <dbReference type="Proteomes" id="UP000698752"/>
    </source>
</evidence>
<evidence type="ECO:0000259" key="2">
    <source>
        <dbReference type="Pfam" id="PF00884"/>
    </source>
</evidence>
<keyword evidence="4" id="KW-1185">Reference proteome</keyword>
<feature type="domain" description="Sulfatase N-terminal" evidence="2">
    <location>
        <begin position="58"/>
        <end position="384"/>
    </location>
</feature>
<dbReference type="RefSeq" id="WP_211870494.1">
    <property type="nucleotide sequence ID" value="NZ_JAAEDI010000021.1"/>
</dbReference>
<evidence type="ECO:0000313" key="3">
    <source>
        <dbReference type="EMBL" id="MBR0651780.1"/>
    </source>
</evidence>
<dbReference type="PANTHER" id="PTHR43751">
    <property type="entry name" value="SULFATASE"/>
    <property type="match status" value="1"/>
</dbReference>
<dbReference type="SUPFAM" id="SSF53649">
    <property type="entry name" value="Alkaline phosphatase-like"/>
    <property type="match status" value="1"/>
</dbReference>
<dbReference type="Pfam" id="PF00884">
    <property type="entry name" value="Sulfatase"/>
    <property type="match status" value="1"/>
</dbReference>
<organism evidence="3 4">
    <name type="scientific">Neoroseomonas terrae</name>
    <dbReference type="NCBI Taxonomy" id="424799"/>
    <lineage>
        <taxon>Bacteria</taxon>
        <taxon>Pseudomonadati</taxon>
        <taxon>Pseudomonadota</taxon>
        <taxon>Alphaproteobacteria</taxon>
        <taxon>Acetobacterales</taxon>
        <taxon>Acetobacteraceae</taxon>
        <taxon>Neoroseomonas</taxon>
    </lineage>
</organism>
<gene>
    <name evidence="3" type="ORF">GXW78_19075</name>
</gene>
<dbReference type="CDD" id="cd16142">
    <property type="entry name" value="ARS_like"/>
    <property type="match status" value="1"/>
</dbReference>
<protein>
    <submittedName>
        <fullName evidence="3">Arylsulfatase</fullName>
    </submittedName>
</protein>
<feature type="compositionally biased region" description="Low complexity" evidence="1">
    <location>
        <begin position="28"/>
        <end position="39"/>
    </location>
</feature>
<sequence length="543" mass="60683">MNDRDPAGRLNRRNILLGGAAGLGAGAQMAQAQQAPTGGVVAPRPTSPAPASGQQRQPNILVIFGDDIGLWNISYNNRGDMQYRTPNIDRIHAEGATFSDYYGEQSCTAGRAAFITGQSPVRTGLTKVGVPGATVGLQKEDPTIAELLKPLGYATGQFGKNHLGDKDEFLPTQHGFDEFFGNLYHLNAEEEPERPNYPRDPEFRRRFGPRGVIRSFADGRIEDTGPLNRKRMETIDDETTAACMDFIDRQHAANKPFFVWHNATRMHVYTHVPPNYDGRTGLNFYADGMVQHDDHVGLILKKLDDLGIADNTIVIYSTDNGPHFNEWPDGAITPYRGEKDTNWEGGFRVPCAVRWPGHIQPGKRITGIVQANDWMPTLLAAAGVPDIKEKLLTGYAAGDKTFKVHLDGYNQLPTLTGDTPSARDEFFYFNDDGGLVAVRKGRFKYIFGEQRSRGFRVWMDPFVNLRVPLIIDLKMDPFERAPTDSNNYYHWLIQNAFLVLVAQETTAQWVSSFREFPPRQTPASFNVDQILQQLTQAARAVQR</sequence>
<feature type="region of interest" description="Disordered" evidence="1">
    <location>
        <begin position="28"/>
        <end position="58"/>
    </location>
</feature>
<dbReference type="Proteomes" id="UP000698752">
    <property type="component" value="Unassembled WGS sequence"/>
</dbReference>
<dbReference type="PROSITE" id="PS51318">
    <property type="entry name" value="TAT"/>
    <property type="match status" value="1"/>
</dbReference>
<dbReference type="InterPro" id="IPR006311">
    <property type="entry name" value="TAT_signal"/>
</dbReference>